<evidence type="ECO:0000313" key="2">
    <source>
        <dbReference type="EMBL" id="GBO83712.1"/>
    </source>
</evidence>
<dbReference type="EMBL" id="BGZH01000001">
    <property type="protein sequence ID" value="GBO83712.1"/>
    <property type="molecule type" value="Genomic_DNA"/>
</dbReference>
<dbReference type="InterPro" id="IPR052181">
    <property type="entry name" value="5hmC_binding"/>
</dbReference>
<gene>
    <name evidence="2" type="ORF">MS5N3_11630</name>
</gene>
<protein>
    <submittedName>
        <fullName evidence="2">EVE domain-containing protein</fullName>
    </submittedName>
</protein>
<accession>A0A5M3PLB3</accession>
<evidence type="ECO:0000259" key="1">
    <source>
        <dbReference type="Pfam" id="PF01878"/>
    </source>
</evidence>
<dbReference type="AlphaFoldDB" id="A0A5M3PLB3"/>
<dbReference type="InterPro" id="IPR047197">
    <property type="entry name" value="THYN1-like_EVE"/>
</dbReference>
<dbReference type="PANTHER" id="PTHR14087">
    <property type="entry name" value="THYMOCYTE NUCLEAR PROTEIN 1"/>
    <property type="match status" value="1"/>
</dbReference>
<reference evidence="2 3" key="1">
    <citation type="journal article" date="2019" name="J. Gen. Appl. Microbiol.">
        <title>Aerobic degradation of cis-dichloroethene by the marine bacterium Marinobacter salsuginis strain 5N-3.</title>
        <authorList>
            <person name="Inoue Y."/>
            <person name="Fukunaga Y."/>
            <person name="Katsumata H."/>
            <person name="Ohji S."/>
            <person name="Hosoyama A."/>
            <person name="Mori K."/>
            <person name="Ando K."/>
        </authorList>
    </citation>
    <scope>NUCLEOTIDE SEQUENCE [LARGE SCALE GENOMIC DNA]</scope>
    <source>
        <strain evidence="2 3">5N-3</strain>
    </source>
</reference>
<name>A0A5M3PLB3_9GAMM</name>
<comment type="caution">
    <text evidence="2">The sequence shown here is derived from an EMBL/GenBank/DDBJ whole genome shotgun (WGS) entry which is preliminary data.</text>
</comment>
<dbReference type="RefSeq" id="WP_069181830.1">
    <property type="nucleotide sequence ID" value="NZ_BGZH01000001.1"/>
</dbReference>
<organism evidence="2 3">
    <name type="scientific">Marinobacter salsuginis</name>
    <dbReference type="NCBI Taxonomy" id="418719"/>
    <lineage>
        <taxon>Bacteria</taxon>
        <taxon>Pseudomonadati</taxon>
        <taxon>Pseudomonadota</taxon>
        <taxon>Gammaproteobacteria</taxon>
        <taxon>Pseudomonadales</taxon>
        <taxon>Marinobacteraceae</taxon>
        <taxon>Marinobacter</taxon>
    </lineage>
</organism>
<dbReference type="InterPro" id="IPR002740">
    <property type="entry name" value="EVE_domain"/>
</dbReference>
<dbReference type="SUPFAM" id="SSF88697">
    <property type="entry name" value="PUA domain-like"/>
    <property type="match status" value="1"/>
</dbReference>
<keyword evidence="3" id="KW-1185">Reference proteome</keyword>
<evidence type="ECO:0000313" key="3">
    <source>
        <dbReference type="Proteomes" id="UP000340077"/>
    </source>
</evidence>
<dbReference type="PANTHER" id="PTHR14087:SF7">
    <property type="entry name" value="THYMOCYTE NUCLEAR PROTEIN 1"/>
    <property type="match status" value="1"/>
</dbReference>
<dbReference type="Proteomes" id="UP000340077">
    <property type="component" value="Unassembled WGS sequence"/>
</dbReference>
<dbReference type="InterPro" id="IPR015947">
    <property type="entry name" value="PUA-like_sf"/>
</dbReference>
<dbReference type="CDD" id="cd21133">
    <property type="entry name" value="EVE"/>
    <property type="match status" value="1"/>
</dbReference>
<feature type="domain" description="EVE" evidence="1">
    <location>
        <begin position="3"/>
        <end position="149"/>
    </location>
</feature>
<dbReference type="Gene3D" id="3.10.590.10">
    <property type="entry name" value="ph1033 like domains"/>
    <property type="match status" value="1"/>
</dbReference>
<dbReference type="Pfam" id="PF01878">
    <property type="entry name" value="EVE"/>
    <property type="match status" value="1"/>
</dbReference>
<proteinExistence type="predicted"/>
<sequence length="154" mass="17510">MAKWLVKSEPAECGIEDFAKAPDGIIPWDGVRNYQARNFLARMAEGDEVFLYHSSCKHIGIAGIVMVVRSAYPDPTQFDPESPYHDAKSTKEKPRWQAVDMKYVRTLPKLIPLDELKSMAGLENLPLVRKGNRLSVMPVSEREWQIILQQVNQA</sequence>